<reference evidence="3 4" key="1">
    <citation type="submission" date="2014-04" db="EMBL/GenBank/DDBJ databases">
        <authorList>
            <consortium name="DOE Joint Genome Institute"/>
            <person name="Kuo A."/>
            <person name="Martino E."/>
            <person name="Perotto S."/>
            <person name="Kohler A."/>
            <person name="Nagy L.G."/>
            <person name="Floudas D."/>
            <person name="Copeland A."/>
            <person name="Barry K.W."/>
            <person name="Cichocki N."/>
            <person name="Veneault-Fourrey C."/>
            <person name="LaButti K."/>
            <person name="Lindquist E.A."/>
            <person name="Lipzen A."/>
            <person name="Lundell T."/>
            <person name="Morin E."/>
            <person name="Murat C."/>
            <person name="Sun H."/>
            <person name="Tunlid A."/>
            <person name="Henrissat B."/>
            <person name="Grigoriev I.V."/>
            <person name="Hibbett D.S."/>
            <person name="Martin F."/>
            <person name="Nordberg H.P."/>
            <person name="Cantor M.N."/>
            <person name="Hua S.X."/>
        </authorList>
    </citation>
    <scope>NUCLEOTIDE SEQUENCE [LARGE SCALE GENOMIC DNA]</scope>
    <source>
        <strain evidence="3 4">Zn</strain>
    </source>
</reference>
<organism evidence="3 4">
    <name type="scientific">Oidiodendron maius (strain Zn)</name>
    <dbReference type="NCBI Taxonomy" id="913774"/>
    <lineage>
        <taxon>Eukaryota</taxon>
        <taxon>Fungi</taxon>
        <taxon>Dikarya</taxon>
        <taxon>Ascomycota</taxon>
        <taxon>Pezizomycotina</taxon>
        <taxon>Leotiomycetes</taxon>
        <taxon>Leotiomycetes incertae sedis</taxon>
        <taxon>Myxotrichaceae</taxon>
        <taxon>Oidiodendron</taxon>
    </lineage>
</organism>
<dbReference type="Pfam" id="PF02129">
    <property type="entry name" value="Peptidase_S15"/>
    <property type="match status" value="1"/>
</dbReference>
<dbReference type="Proteomes" id="UP000054321">
    <property type="component" value="Unassembled WGS sequence"/>
</dbReference>
<dbReference type="InParanoid" id="A0A0C3GCH7"/>
<dbReference type="InterPro" id="IPR050585">
    <property type="entry name" value="Xaa-Pro_dipeptidyl-ppase/CocE"/>
</dbReference>
<keyword evidence="4" id="KW-1185">Reference proteome</keyword>
<dbReference type="SUPFAM" id="SSF49785">
    <property type="entry name" value="Galactose-binding domain-like"/>
    <property type="match status" value="1"/>
</dbReference>
<dbReference type="AlphaFoldDB" id="A0A0C3GCH7"/>
<dbReference type="OrthoDB" id="416441at2759"/>
<dbReference type="Gene3D" id="1.10.3020.20">
    <property type="match status" value="1"/>
</dbReference>
<dbReference type="InterPro" id="IPR005674">
    <property type="entry name" value="CocE/Ser_esterase"/>
</dbReference>
<proteinExistence type="predicted"/>
<dbReference type="SMART" id="SM00939">
    <property type="entry name" value="PepX_C"/>
    <property type="match status" value="1"/>
</dbReference>
<dbReference type="InterPro" id="IPR008979">
    <property type="entry name" value="Galactose-bd-like_sf"/>
</dbReference>
<dbReference type="InterPro" id="IPR000383">
    <property type="entry name" value="Xaa-Pro-like_dom"/>
</dbReference>
<dbReference type="Gene3D" id="3.40.50.1820">
    <property type="entry name" value="alpha/beta hydrolase"/>
    <property type="match status" value="1"/>
</dbReference>
<evidence type="ECO:0000313" key="3">
    <source>
        <dbReference type="EMBL" id="KIM93870.1"/>
    </source>
</evidence>
<dbReference type="NCBIfam" id="TIGR00976">
    <property type="entry name" value="CocE_NonD"/>
    <property type="match status" value="1"/>
</dbReference>
<dbReference type="GO" id="GO:0008239">
    <property type="term" value="F:dipeptidyl-peptidase activity"/>
    <property type="evidence" value="ECO:0007669"/>
    <property type="project" value="InterPro"/>
</dbReference>
<dbReference type="PANTHER" id="PTHR43056:SF10">
    <property type="entry name" value="COCE_NOND FAMILY, PUTATIVE (AFU_ORTHOLOGUE AFUA_7G00600)-RELATED"/>
    <property type="match status" value="1"/>
</dbReference>
<evidence type="ECO:0000313" key="4">
    <source>
        <dbReference type="Proteomes" id="UP000054321"/>
    </source>
</evidence>
<dbReference type="HOGENOM" id="CLU_015590_2_1_1"/>
<dbReference type="SUPFAM" id="SSF53474">
    <property type="entry name" value="alpha/beta-Hydrolases"/>
    <property type="match status" value="1"/>
</dbReference>
<evidence type="ECO:0000259" key="2">
    <source>
        <dbReference type="SMART" id="SM00939"/>
    </source>
</evidence>
<dbReference type="Gene3D" id="2.60.120.260">
    <property type="entry name" value="Galactose-binding domain-like"/>
    <property type="match status" value="1"/>
</dbReference>
<dbReference type="EMBL" id="KN832892">
    <property type="protein sequence ID" value="KIM93870.1"/>
    <property type="molecule type" value="Genomic_DNA"/>
</dbReference>
<dbReference type="InterPro" id="IPR013736">
    <property type="entry name" value="Xaa-Pro_dipept_C"/>
</dbReference>
<protein>
    <recommendedName>
        <fullName evidence="2">Xaa-Pro dipeptidyl-peptidase C-terminal domain-containing protein</fullName>
    </recommendedName>
</protein>
<reference evidence="4" key="2">
    <citation type="submission" date="2015-01" db="EMBL/GenBank/DDBJ databases">
        <title>Evolutionary Origins and Diversification of the Mycorrhizal Mutualists.</title>
        <authorList>
            <consortium name="DOE Joint Genome Institute"/>
            <consortium name="Mycorrhizal Genomics Consortium"/>
            <person name="Kohler A."/>
            <person name="Kuo A."/>
            <person name="Nagy L.G."/>
            <person name="Floudas D."/>
            <person name="Copeland A."/>
            <person name="Barry K.W."/>
            <person name="Cichocki N."/>
            <person name="Veneault-Fourrey C."/>
            <person name="LaButti K."/>
            <person name="Lindquist E.A."/>
            <person name="Lipzen A."/>
            <person name="Lundell T."/>
            <person name="Morin E."/>
            <person name="Murat C."/>
            <person name="Riley R."/>
            <person name="Ohm R."/>
            <person name="Sun H."/>
            <person name="Tunlid A."/>
            <person name="Henrissat B."/>
            <person name="Grigoriev I.V."/>
            <person name="Hibbett D.S."/>
            <person name="Martin F."/>
        </authorList>
    </citation>
    <scope>NUCLEOTIDE SEQUENCE [LARGE SCALE GENOMIC DNA]</scope>
    <source>
        <strain evidence="4">Zn</strain>
    </source>
</reference>
<dbReference type="InterPro" id="IPR029058">
    <property type="entry name" value="AB_hydrolase_fold"/>
</dbReference>
<accession>A0A0C3GCH7</accession>
<dbReference type="Pfam" id="PF08530">
    <property type="entry name" value="PepX_C"/>
    <property type="match status" value="1"/>
</dbReference>
<name>A0A0C3GCH7_OIDMZ</name>
<gene>
    <name evidence="3" type="ORF">OIDMADRAFT_136797</name>
</gene>
<sequence length="571" mass="63609">MLIFEKNVSVPMGGRFPVRCNVFRPLAPNGEKFPVLVTYGPYGKDIPYSDFLESSFNEINPDHRSKYSAWETPEPTYWTKAGYAIVRADERGSGQSPGLLNVVSADTSKCFAKLIEWAAVQPWSSGKIGLLGISYYAVGQWGVAALRPKGLSAIIPWEGFSDSYREFSRHGGILSNLFSERWWNRQIGPNQYGKPGRAAANWGEDTIDGDLSDEELKANRIELHGEANKFSDDVSHAAKRIKLEDIEVPLLSVANWGGNLLHLRGNVEGYTWAGSKIKYLRFIVGRHDLPFYNHDEVAVQRSFLDAFLKGDDRAGWSIPGKLPPVSVVLRKGDVGFNNPKSEQVFPRRDEAAWPIPQTQCTKYYLNNNGTFSTNRSTESGKKSYKALGSLETPSLVQFTTAPFEEETEVTGHIVGHLNVSVTPDHISDENDIDLFLTVRHLNADGAEVYYTGTVGDPIPVVKGWLRLSLRKVDDSDAKHRPFLPFRSYSKNAVQIVEPNKVYGVDVEFWPTNVVIGRGGKLVCEVSSGDTQGVGVFGHSSEIDRPQERFAGMNHIHFGKEIENYLTLPIIP</sequence>
<dbReference type="PANTHER" id="PTHR43056">
    <property type="entry name" value="PEPTIDASE S9 PROLYL OLIGOPEPTIDASE"/>
    <property type="match status" value="1"/>
</dbReference>
<evidence type="ECO:0000256" key="1">
    <source>
        <dbReference type="ARBA" id="ARBA00022801"/>
    </source>
</evidence>
<keyword evidence="1" id="KW-0378">Hydrolase</keyword>
<dbReference type="STRING" id="913774.A0A0C3GCH7"/>
<feature type="domain" description="Xaa-Pro dipeptidyl-peptidase C-terminal" evidence="2">
    <location>
        <begin position="301"/>
        <end position="566"/>
    </location>
</feature>